<evidence type="ECO:0000313" key="1">
    <source>
        <dbReference type="EMBL" id="ARJ03987.1"/>
    </source>
</evidence>
<name>A0A1X9LFT1_9MICO</name>
<gene>
    <name evidence="1" type="ORF">B5808_01095</name>
</gene>
<evidence type="ECO:0000313" key="2">
    <source>
        <dbReference type="Proteomes" id="UP000192775"/>
    </source>
</evidence>
<dbReference type="NCBIfam" id="TIGR02118">
    <property type="entry name" value="EthD family reductase"/>
    <property type="match status" value="1"/>
</dbReference>
<dbReference type="Proteomes" id="UP000192775">
    <property type="component" value="Chromosome"/>
</dbReference>
<dbReference type="SUPFAM" id="SSF54909">
    <property type="entry name" value="Dimeric alpha+beta barrel"/>
    <property type="match status" value="1"/>
</dbReference>
<dbReference type="Gene3D" id="3.30.70.100">
    <property type="match status" value="1"/>
</dbReference>
<sequence length="107" mass="11299">MHRLMVLYPEPVSREAFTEYYESTHLPLARALPGMLACRYSLAVAGQDAPYFAVFEADFPDAETMGAAMGSEAGAAVANDVPNYASGGAVVIDFPVTELSVPVGEPA</sequence>
<dbReference type="Pfam" id="PF07110">
    <property type="entry name" value="EthD"/>
    <property type="match status" value="1"/>
</dbReference>
<dbReference type="STRING" id="1619308.B5808_01095"/>
<dbReference type="InterPro" id="IPR011008">
    <property type="entry name" value="Dimeric_a/b-barrel"/>
</dbReference>
<dbReference type="AlphaFoldDB" id="A0A1X9LFT1"/>
<dbReference type="PANTHER" id="PTHR40260:SF2">
    <property type="entry name" value="BLR8190 PROTEIN"/>
    <property type="match status" value="1"/>
</dbReference>
<dbReference type="KEGG" id="cphy:B5808_01095"/>
<protein>
    <submittedName>
        <fullName evidence="1">Ethyl tert-butyl ether degradation protein EthD</fullName>
    </submittedName>
</protein>
<keyword evidence="2" id="KW-1185">Reference proteome</keyword>
<dbReference type="GO" id="GO:0016491">
    <property type="term" value="F:oxidoreductase activity"/>
    <property type="evidence" value="ECO:0007669"/>
    <property type="project" value="InterPro"/>
</dbReference>
<dbReference type="EMBL" id="CP020715">
    <property type="protein sequence ID" value="ARJ03987.1"/>
    <property type="molecule type" value="Genomic_DNA"/>
</dbReference>
<accession>A0A1X9LFT1</accession>
<organism evidence="1 2">
    <name type="scientific">Cnuibacter physcomitrellae</name>
    <dbReference type="NCBI Taxonomy" id="1619308"/>
    <lineage>
        <taxon>Bacteria</taxon>
        <taxon>Bacillati</taxon>
        <taxon>Actinomycetota</taxon>
        <taxon>Actinomycetes</taxon>
        <taxon>Micrococcales</taxon>
        <taxon>Microbacteriaceae</taxon>
        <taxon>Cnuibacter</taxon>
    </lineage>
</organism>
<reference evidence="1 2" key="1">
    <citation type="submission" date="2017-04" db="EMBL/GenBank/DDBJ databases">
        <authorList>
            <person name="Afonso C.L."/>
            <person name="Miller P.J."/>
            <person name="Scott M.A."/>
            <person name="Spackman E."/>
            <person name="Goraichik I."/>
            <person name="Dimitrov K.M."/>
            <person name="Suarez D.L."/>
            <person name="Swayne D.E."/>
        </authorList>
    </citation>
    <scope>NUCLEOTIDE SEQUENCE [LARGE SCALE GENOMIC DNA]</scope>
    <source>
        <strain evidence="2">XA(T)</strain>
    </source>
</reference>
<proteinExistence type="predicted"/>
<dbReference type="PANTHER" id="PTHR40260">
    <property type="entry name" value="BLR8190 PROTEIN"/>
    <property type="match status" value="1"/>
</dbReference>
<dbReference type="InterPro" id="IPR009799">
    <property type="entry name" value="EthD_dom"/>
</dbReference>